<dbReference type="AlphaFoldDB" id="A0A915AEH5"/>
<protein>
    <submittedName>
        <fullName evidence="2">Uncharacterized protein</fullName>
    </submittedName>
</protein>
<dbReference type="WBParaSite" id="PgR006_g181_t04">
    <property type="protein sequence ID" value="PgR006_g181_t04"/>
    <property type="gene ID" value="PgR006_g181"/>
</dbReference>
<keyword evidence="1" id="KW-1185">Reference proteome</keyword>
<dbReference type="Proteomes" id="UP000887569">
    <property type="component" value="Unplaced"/>
</dbReference>
<evidence type="ECO:0000313" key="2">
    <source>
        <dbReference type="WBParaSite" id="PgR006_g181_t04"/>
    </source>
</evidence>
<name>A0A915AEH5_PARUN</name>
<organism evidence="1 2">
    <name type="scientific">Parascaris univalens</name>
    <name type="common">Nematode worm</name>
    <dbReference type="NCBI Taxonomy" id="6257"/>
    <lineage>
        <taxon>Eukaryota</taxon>
        <taxon>Metazoa</taxon>
        <taxon>Ecdysozoa</taxon>
        <taxon>Nematoda</taxon>
        <taxon>Chromadorea</taxon>
        <taxon>Rhabditida</taxon>
        <taxon>Spirurina</taxon>
        <taxon>Ascaridomorpha</taxon>
        <taxon>Ascaridoidea</taxon>
        <taxon>Ascarididae</taxon>
        <taxon>Parascaris</taxon>
    </lineage>
</organism>
<reference evidence="2" key="1">
    <citation type="submission" date="2022-11" db="UniProtKB">
        <authorList>
            <consortium name="WormBaseParasite"/>
        </authorList>
    </citation>
    <scope>IDENTIFICATION</scope>
</reference>
<accession>A0A915AEH5</accession>
<evidence type="ECO:0000313" key="1">
    <source>
        <dbReference type="Proteomes" id="UP000887569"/>
    </source>
</evidence>
<sequence>FMWYHPINGKISIAKNIKYFKTTMGNKQFSLLIKVNAYKKQADTVDNAFGDANSDFLHPVRAWDDCTYGDLCGYTRHGIHLC</sequence>
<proteinExistence type="predicted"/>